<protein>
    <submittedName>
        <fullName evidence="3">Uncharacterized protein</fullName>
    </submittedName>
</protein>
<name>A0AAE1C8I0_9PEZI</name>
<feature type="compositionally biased region" description="Polar residues" evidence="2">
    <location>
        <begin position="161"/>
        <end position="180"/>
    </location>
</feature>
<feature type="compositionally biased region" description="Polar residues" evidence="2">
    <location>
        <begin position="203"/>
        <end position="212"/>
    </location>
</feature>
<sequence length="349" mass="39091">MPSINSLSTELVLMVADCLRSARDKLAFARTSKRFLEATNNRLYLFNRDHQGSSAVFWAIQDDERLPTLQFLHEMGFDIDSSAGCSTFVPAQRPELFGKSEKFDWDFTPLHLAAFLGQLQTTAWLLDHGAKVDAGAHNLCCCREEPVSPFGRRFSSKRIHPSSSTTATVGQYARRQQTTEPKPSSISSTAASSKASPTPCPQDGTTTPCGTMQPRTWNFSALRLLFKLEKKIGDNMVPTLTYTINNGFYGAALILAEEDKRARTVILMGLDPGIHLNATYLIPPHAIHWEMSDHFPRWPTETASYPAQKALWESQKMAFFTKVINMVENDKPDYPWLLLAKSAMEELHG</sequence>
<comment type="caution">
    <text evidence="3">The sequence shown here is derived from an EMBL/GenBank/DDBJ whole genome shotgun (WGS) entry which is preliminary data.</text>
</comment>
<dbReference type="PROSITE" id="PS50088">
    <property type="entry name" value="ANK_REPEAT"/>
    <property type="match status" value="1"/>
</dbReference>
<dbReference type="InterPro" id="IPR002110">
    <property type="entry name" value="Ankyrin_rpt"/>
</dbReference>
<dbReference type="Pfam" id="PF00023">
    <property type="entry name" value="Ank"/>
    <property type="match status" value="1"/>
</dbReference>
<keyword evidence="1" id="KW-0040">ANK repeat</keyword>
<feature type="repeat" description="ANK" evidence="1">
    <location>
        <begin position="105"/>
        <end position="137"/>
    </location>
</feature>
<dbReference type="SMART" id="SM00248">
    <property type="entry name" value="ANK"/>
    <property type="match status" value="2"/>
</dbReference>
<dbReference type="InterPro" id="IPR036770">
    <property type="entry name" value="Ankyrin_rpt-contain_sf"/>
</dbReference>
<reference evidence="3" key="2">
    <citation type="submission" date="2023-06" db="EMBL/GenBank/DDBJ databases">
        <authorList>
            <consortium name="Lawrence Berkeley National Laboratory"/>
            <person name="Haridas S."/>
            <person name="Hensen N."/>
            <person name="Bonometti L."/>
            <person name="Westerberg I."/>
            <person name="Brannstrom I.O."/>
            <person name="Guillou S."/>
            <person name="Cros-Aarteil S."/>
            <person name="Calhoun S."/>
            <person name="Kuo A."/>
            <person name="Mondo S."/>
            <person name="Pangilinan J."/>
            <person name="Riley R."/>
            <person name="Labutti K."/>
            <person name="Andreopoulos B."/>
            <person name="Lipzen A."/>
            <person name="Chen C."/>
            <person name="Yanf M."/>
            <person name="Daum C."/>
            <person name="Ng V."/>
            <person name="Clum A."/>
            <person name="Steindorff A."/>
            <person name="Ohm R."/>
            <person name="Martin F."/>
            <person name="Silar P."/>
            <person name="Natvig D."/>
            <person name="Lalanne C."/>
            <person name="Gautier V."/>
            <person name="Ament-Velasquez S.L."/>
            <person name="Kruys A."/>
            <person name="Hutchinson M.I."/>
            <person name="Powell A.J."/>
            <person name="Barry K."/>
            <person name="Miller A.N."/>
            <person name="Grigoriev I.V."/>
            <person name="Debuchy R."/>
            <person name="Gladieux P."/>
            <person name="Thoren M.H."/>
            <person name="Johannesson H."/>
        </authorList>
    </citation>
    <scope>NUCLEOTIDE SEQUENCE</scope>
    <source>
        <strain evidence="3">CBS 314.62</strain>
    </source>
</reference>
<proteinExistence type="predicted"/>
<accession>A0AAE1C8I0</accession>
<dbReference type="EMBL" id="JAULSO010000005">
    <property type="protein sequence ID" value="KAK3682816.1"/>
    <property type="molecule type" value="Genomic_DNA"/>
</dbReference>
<keyword evidence="4" id="KW-1185">Reference proteome</keyword>
<dbReference type="AlphaFoldDB" id="A0AAE1C8I0"/>
<dbReference type="Gene3D" id="1.25.40.20">
    <property type="entry name" value="Ankyrin repeat-containing domain"/>
    <property type="match status" value="1"/>
</dbReference>
<feature type="compositionally biased region" description="Low complexity" evidence="2">
    <location>
        <begin position="181"/>
        <end position="197"/>
    </location>
</feature>
<dbReference type="SUPFAM" id="SSF48403">
    <property type="entry name" value="Ankyrin repeat"/>
    <property type="match status" value="1"/>
</dbReference>
<gene>
    <name evidence="3" type="ORF">B0T22DRAFT_444983</name>
</gene>
<evidence type="ECO:0000313" key="4">
    <source>
        <dbReference type="Proteomes" id="UP001270362"/>
    </source>
</evidence>
<dbReference type="PROSITE" id="PS50297">
    <property type="entry name" value="ANK_REP_REGION"/>
    <property type="match status" value="1"/>
</dbReference>
<dbReference type="Proteomes" id="UP001270362">
    <property type="component" value="Unassembled WGS sequence"/>
</dbReference>
<organism evidence="3 4">
    <name type="scientific">Podospora appendiculata</name>
    <dbReference type="NCBI Taxonomy" id="314037"/>
    <lineage>
        <taxon>Eukaryota</taxon>
        <taxon>Fungi</taxon>
        <taxon>Dikarya</taxon>
        <taxon>Ascomycota</taxon>
        <taxon>Pezizomycotina</taxon>
        <taxon>Sordariomycetes</taxon>
        <taxon>Sordariomycetidae</taxon>
        <taxon>Sordariales</taxon>
        <taxon>Podosporaceae</taxon>
        <taxon>Podospora</taxon>
    </lineage>
</organism>
<evidence type="ECO:0000256" key="2">
    <source>
        <dbReference type="SAM" id="MobiDB-lite"/>
    </source>
</evidence>
<feature type="region of interest" description="Disordered" evidence="2">
    <location>
        <begin position="153"/>
        <end position="212"/>
    </location>
</feature>
<evidence type="ECO:0000313" key="3">
    <source>
        <dbReference type="EMBL" id="KAK3682816.1"/>
    </source>
</evidence>
<evidence type="ECO:0000256" key="1">
    <source>
        <dbReference type="PROSITE-ProRule" id="PRU00023"/>
    </source>
</evidence>
<reference evidence="3" key="1">
    <citation type="journal article" date="2023" name="Mol. Phylogenet. Evol.">
        <title>Genome-scale phylogeny and comparative genomics of the fungal order Sordariales.</title>
        <authorList>
            <person name="Hensen N."/>
            <person name="Bonometti L."/>
            <person name="Westerberg I."/>
            <person name="Brannstrom I.O."/>
            <person name="Guillou S."/>
            <person name="Cros-Aarteil S."/>
            <person name="Calhoun S."/>
            <person name="Haridas S."/>
            <person name="Kuo A."/>
            <person name="Mondo S."/>
            <person name="Pangilinan J."/>
            <person name="Riley R."/>
            <person name="LaButti K."/>
            <person name="Andreopoulos B."/>
            <person name="Lipzen A."/>
            <person name="Chen C."/>
            <person name="Yan M."/>
            <person name="Daum C."/>
            <person name="Ng V."/>
            <person name="Clum A."/>
            <person name="Steindorff A."/>
            <person name="Ohm R.A."/>
            <person name="Martin F."/>
            <person name="Silar P."/>
            <person name="Natvig D.O."/>
            <person name="Lalanne C."/>
            <person name="Gautier V."/>
            <person name="Ament-Velasquez S.L."/>
            <person name="Kruys A."/>
            <person name="Hutchinson M.I."/>
            <person name="Powell A.J."/>
            <person name="Barry K."/>
            <person name="Miller A.N."/>
            <person name="Grigoriev I.V."/>
            <person name="Debuchy R."/>
            <person name="Gladieux P."/>
            <person name="Hiltunen Thoren M."/>
            <person name="Johannesson H."/>
        </authorList>
    </citation>
    <scope>NUCLEOTIDE SEQUENCE</scope>
    <source>
        <strain evidence="3">CBS 314.62</strain>
    </source>
</reference>